<comment type="caution">
    <text evidence="1">The sequence shown here is derived from an EMBL/GenBank/DDBJ whole genome shotgun (WGS) entry which is preliminary data.</text>
</comment>
<dbReference type="Proteomes" id="UP000461288">
    <property type="component" value="Unassembled WGS sequence"/>
</dbReference>
<gene>
    <name evidence="1" type="ORF">GO594_21735</name>
</gene>
<evidence type="ECO:0000313" key="1">
    <source>
        <dbReference type="EMBL" id="MWK58611.1"/>
    </source>
</evidence>
<organism evidence="1 2">
    <name type="scientific">Metapseudomonas otitidis</name>
    <dbReference type="NCBI Taxonomy" id="319939"/>
    <lineage>
        <taxon>Bacteria</taxon>
        <taxon>Pseudomonadati</taxon>
        <taxon>Pseudomonadota</taxon>
        <taxon>Gammaproteobacteria</taxon>
        <taxon>Pseudomonadales</taxon>
        <taxon>Pseudomonadaceae</taxon>
        <taxon>Metapseudomonas</taxon>
    </lineage>
</organism>
<dbReference type="EMBL" id="WTFN01000065">
    <property type="protein sequence ID" value="MWK58611.1"/>
    <property type="molecule type" value="Genomic_DNA"/>
</dbReference>
<protein>
    <recommendedName>
        <fullName evidence="3">Polyketide cyclase / dehydrase and lipid transport</fullName>
    </recommendedName>
</protein>
<reference evidence="1 2" key="1">
    <citation type="submission" date="2019-12" db="EMBL/GenBank/DDBJ databases">
        <title>Draft genome sequence of Pseudomonas otitidis recovered from a chicken carcass.</title>
        <authorList>
            <person name="Vieira T.R."/>
            <person name="Oliviera E.F.C."/>
            <person name="Silva N.M.V."/>
            <person name="Sambrano G.E."/>
            <person name="Cibulski S.P."/>
            <person name="Cardoso M.R.I."/>
        </authorList>
    </citation>
    <scope>NUCLEOTIDE SEQUENCE [LARGE SCALE GENOMIC DNA]</scope>
    <source>
        <strain evidence="1 2">25_K</strain>
    </source>
</reference>
<evidence type="ECO:0008006" key="3">
    <source>
        <dbReference type="Google" id="ProtNLM"/>
    </source>
</evidence>
<accession>A0A7X3KVG9</accession>
<proteinExistence type="predicted"/>
<dbReference type="RefSeq" id="WP_160481998.1">
    <property type="nucleotide sequence ID" value="NZ_WTFN01000065.1"/>
</dbReference>
<evidence type="ECO:0000313" key="2">
    <source>
        <dbReference type="Proteomes" id="UP000461288"/>
    </source>
</evidence>
<sequence length="151" mass="17255">MSTHRFTLIMPASADATFEAFHNHRVRLQWDTLLAVAHMETGDSHPSIGAVSFNRGKGWKRLLAMRTRFVNYQPGKVAAAMLVEPTGLFESWAASMRHRDLDGGRSELIYSFSLKLRPRWLGWLLDPLANRVFAWEARKRFAALAIFLANR</sequence>
<name>A0A7X3KVG9_9GAMM</name>
<dbReference type="AlphaFoldDB" id="A0A7X3KVG9"/>
<dbReference type="SUPFAM" id="SSF55961">
    <property type="entry name" value="Bet v1-like"/>
    <property type="match status" value="1"/>
</dbReference>